<comment type="caution">
    <text evidence="1">The sequence shown here is derived from an EMBL/GenBank/DDBJ whole genome shotgun (WGS) entry which is preliminary data.</text>
</comment>
<dbReference type="EMBL" id="LAZR01000442">
    <property type="protein sequence ID" value="KKN68697.1"/>
    <property type="molecule type" value="Genomic_DNA"/>
</dbReference>
<accession>A0A0F9T1J9</accession>
<evidence type="ECO:0000313" key="1">
    <source>
        <dbReference type="EMBL" id="KKN68697.1"/>
    </source>
</evidence>
<proteinExistence type="predicted"/>
<reference evidence="1" key="1">
    <citation type="journal article" date="2015" name="Nature">
        <title>Complex archaea that bridge the gap between prokaryotes and eukaryotes.</title>
        <authorList>
            <person name="Spang A."/>
            <person name="Saw J.H."/>
            <person name="Jorgensen S.L."/>
            <person name="Zaremba-Niedzwiedzka K."/>
            <person name="Martijn J."/>
            <person name="Lind A.E."/>
            <person name="van Eijk R."/>
            <person name="Schleper C."/>
            <person name="Guy L."/>
            <person name="Ettema T.J."/>
        </authorList>
    </citation>
    <scope>NUCLEOTIDE SEQUENCE</scope>
</reference>
<protein>
    <submittedName>
        <fullName evidence="1">Uncharacterized protein</fullName>
    </submittedName>
</protein>
<name>A0A0F9T1J9_9ZZZZ</name>
<gene>
    <name evidence="1" type="ORF">LCGC14_0448880</name>
</gene>
<dbReference type="AlphaFoldDB" id="A0A0F9T1J9"/>
<sequence length="57" mass="6375">MLETMGSVRKIALAALVIELHDDGTYTIIKNRFSSDTRINQTVLVSEEGIVKKQKRG</sequence>
<organism evidence="1">
    <name type="scientific">marine sediment metagenome</name>
    <dbReference type="NCBI Taxonomy" id="412755"/>
    <lineage>
        <taxon>unclassified sequences</taxon>
        <taxon>metagenomes</taxon>
        <taxon>ecological metagenomes</taxon>
    </lineage>
</organism>